<feature type="domain" description="Luciferase-like" evidence="2">
    <location>
        <begin position="10"/>
        <end position="321"/>
    </location>
</feature>
<keyword evidence="1" id="KW-0560">Oxidoreductase</keyword>
<dbReference type="InterPro" id="IPR011251">
    <property type="entry name" value="Luciferase-like_dom"/>
</dbReference>
<dbReference type="Pfam" id="PF00296">
    <property type="entry name" value="Bac_luciferase"/>
    <property type="match status" value="1"/>
</dbReference>
<dbReference type="CDD" id="cd01097">
    <property type="entry name" value="Tetrahydromethanopterin_reductase"/>
    <property type="match status" value="1"/>
</dbReference>
<accession>A0ABX1RM80</accession>
<reference evidence="3 4" key="1">
    <citation type="submission" date="2020-04" db="EMBL/GenBank/DDBJ databases">
        <authorList>
            <person name="Klaysubun C."/>
            <person name="Duangmal K."/>
            <person name="Lipun K."/>
        </authorList>
    </citation>
    <scope>NUCLEOTIDE SEQUENCE [LARGE SCALE GENOMIC DNA]</scope>
    <source>
        <strain evidence="3 4">JCM 11839</strain>
    </source>
</reference>
<keyword evidence="4" id="KW-1185">Reference proteome</keyword>
<evidence type="ECO:0000259" key="2">
    <source>
        <dbReference type="Pfam" id="PF00296"/>
    </source>
</evidence>
<dbReference type="InterPro" id="IPR036661">
    <property type="entry name" value="Luciferase-like_sf"/>
</dbReference>
<protein>
    <submittedName>
        <fullName evidence="3">LLM class F420-dependent oxidoreductase</fullName>
    </submittedName>
</protein>
<name>A0ABX1RM80_9PSEU</name>
<sequence>MLLSTQLQYGDDPIRNADAVVAMEQAGLDVVWVAEAYSFDAVSLMGYLAAKTERVQIGSGILPIYSRTPTLTAMTAAGLDALSGGRAILGLGASGPQVIEGFHGVPYDKPVARTREIIEICRKVWRREPVTNEGLYPIPLPEGQGTGLGKPLKLINHPRRPDIPIWVASLGDKNVEMTAELANGWLPTVLMPEKLREVFGPALDAGTAKRAPELGPLQITGGGILAMEEEMFEPARQLARGMFALYIGGMGARGRNFYNTVFRRQGFGDEATLVQDLYLDGRKEEAAAALPADFVDKATLIGPPSHVRERIEALREAGVTHVHVNPVGSDPLKLLAQVKEWIA</sequence>
<gene>
    <name evidence="3" type="ORF">HF577_28815</name>
</gene>
<organism evidence="3 4">
    <name type="scientific">Pseudonocardia xinjiangensis</name>
    <dbReference type="NCBI Taxonomy" id="75289"/>
    <lineage>
        <taxon>Bacteria</taxon>
        <taxon>Bacillati</taxon>
        <taxon>Actinomycetota</taxon>
        <taxon>Actinomycetes</taxon>
        <taxon>Pseudonocardiales</taxon>
        <taxon>Pseudonocardiaceae</taxon>
        <taxon>Pseudonocardia</taxon>
    </lineage>
</organism>
<dbReference type="Proteomes" id="UP001296706">
    <property type="component" value="Unassembled WGS sequence"/>
</dbReference>
<evidence type="ECO:0000313" key="3">
    <source>
        <dbReference type="EMBL" id="NMH81082.1"/>
    </source>
</evidence>
<dbReference type="NCBIfam" id="TIGR03559">
    <property type="entry name" value="F420_Rv3520c"/>
    <property type="match status" value="1"/>
</dbReference>
<comment type="caution">
    <text evidence="3">The sequence shown here is derived from an EMBL/GenBank/DDBJ whole genome shotgun (WGS) entry which is preliminary data.</text>
</comment>
<dbReference type="Gene3D" id="3.20.20.30">
    <property type="entry name" value="Luciferase-like domain"/>
    <property type="match status" value="1"/>
</dbReference>
<evidence type="ECO:0000313" key="4">
    <source>
        <dbReference type="Proteomes" id="UP001296706"/>
    </source>
</evidence>
<dbReference type="PANTHER" id="PTHR43244:SF1">
    <property type="entry name" value="5,10-METHYLENETETRAHYDROMETHANOPTERIN REDUCTASE"/>
    <property type="match status" value="1"/>
</dbReference>
<dbReference type="InterPro" id="IPR050564">
    <property type="entry name" value="F420-G6PD/mer"/>
</dbReference>
<dbReference type="InterPro" id="IPR019951">
    <property type="entry name" value="F420_OxRdatse_Rv3520c_pred"/>
</dbReference>
<dbReference type="EMBL" id="JAAXKY010000128">
    <property type="protein sequence ID" value="NMH81082.1"/>
    <property type="molecule type" value="Genomic_DNA"/>
</dbReference>
<evidence type="ECO:0000256" key="1">
    <source>
        <dbReference type="ARBA" id="ARBA00023002"/>
    </source>
</evidence>
<proteinExistence type="predicted"/>
<dbReference type="PANTHER" id="PTHR43244">
    <property type="match status" value="1"/>
</dbReference>
<dbReference type="SUPFAM" id="SSF51679">
    <property type="entry name" value="Bacterial luciferase-like"/>
    <property type="match status" value="1"/>
</dbReference>
<dbReference type="RefSeq" id="WP_169399126.1">
    <property type="nucleotide sequence ID" value="NZ_BAAAJH010000003.1"/>
</dbReference>